<dbReference type="InterPro" id="IPR036615">
    <property type="entry name" value="Mur_ligase_C_dom_sf"/>
</dbReference>
<dbReference type="SMART" id="SM01005">
    <property type="entry name" value="Ala_racemase_C"/>
    <property type="match status" value="1"/>
</dbReference>
<dbReference type="PANTHER" id="PTHR43024">
    <property type="entry name" value="UDP-N-ACETYLMURAMOYL-TRIPEPTIDE--D-ALANYL-D-ALANINE LIGASE"/>
    <property type="match status" value="1"/>
</dbReference>
<dbReference type="InterPro" id="IPR036565">
    <property type="entry name" value="Mur-like_cat_sf"/>
</dbReference>
<dbReference type="HAMAP" id="MF_01201">
    <property type="entry name" value="Ala_racemase"/>
    <property type="match status" value="1"/>
</dbReference>
<name>A0ABT4UPK2_9BACT</name>
<dbReference type="CDD" id="cd00430">
    <property type="entry name" value="PLPDE_III_AR"/>
    <property type="match status" value="1"/>
</dbReference>
<dbReference type="PANTHER" id="PTHR43024:SF1">
    <property type="entry name" value="UDP-N-ACETYLMURAMOYL-TRIPEPTIDE--D-ALANYL-D-ALANINE LIGASE"/>
    <property type="match status" value="1"/>
</dbReference>
<dbReference type="InterPro" id="IPR011079">
    <property type="entry name" value="Ala_racemase_C"/>
</dbReference>
<dbReference type="SUPFAM" id="SSF53623">
    <property type="entry name" value="MurD-like peptide ligases, catalytic domain"/>
    <property type="match status" value="1"/>
</dbReference>
<dbReference type="EC" id="5.1.1.1" evidence="7"/>
<dbReference type="Proteomes" id="UP001210231">
    <property type="component" value="Unassembled WGS sequence"/>
</dbReference>
<feature type="binding site" evidence="7">
    <location>
        <position position="767"/>
    </location>
    <ligand>
        <name>substrate</name>
    </ligand>
</feature>
<dbReference type="Gene3D" id="2.40.37.10">
    <property type="entry name" value="Lyase, Ornithine Decarboxylase, Chain A, domain 1"/>
    <property type="match status" value="1"/>
</dbReference>
<dbReference type="EMBL" id="JAQGEF010000023">
    <property type="protein sequence ID" value="MDA3616130.1"/>
    <property type="molecule type" value="Genomic_DNA"/>
</dbReference>
<feature type="domain" description="Alanine racemase C-terminal" evidence="8">
    <location>
        <begin position="697"/>
        <end position="821"/>
    </location>
</feature>
<dbReference type="InterPro" id="IPR035911">
    <property type="entry name" value="MurE/MurF_N"/>
</dbReference>
<comment type="function">
    <text evidence="7">Catalyzes the interconversion of L-alanine and D-alanine. May also act on other amino acids.</text>
</comment>
<comment type="caution">
    <text evidence="9">The sequence shown here is derived from an EMBL/GenBank/DDBJ whole genome shotgun (WGS) entry which is preliminary data.</text>
</comment>
<dbReference type="SUPFAM" id="SSF50621">
    <property type="entry name" value="Alanine racemase C-terminal domain-like"/>
    <property type="match status" value="1"/>
</dbReference>
<evidence type="ECO:0000256" key="2">
    <source>
        <dbReference type="ARBA" id="ARBA00022598"/>
    </source>
</evidence>
<dbReference type="Pfam" id="PF08245">
    <property type="entry name" value="Mur_ligase_M"/>
    <property type="match status" value="1"/>
</dbReference>
<keyword evidence="2 9" id="KW-0436">Ligase</keyword>
<dbReference type="NCBIfam" id="NF008897">
    <property type="entry name" value="PRK11930.1"/>
    <property type="match status" value="1"/>
</dbReference>
<comment type="similarity">
    <text evidence="7">Belongs to the alanine racemase family.</text>
</comment>
<dbReference type="InterPro" id="IPR051046">
    <property type="entry name" value="MurCDEF_CellWall_CoF430Synth"/>
</dbReference>
<dbReference type="Gene3D" id="3.90.190.20">
    <property type="entry name" value="Mur ligase, C-terminal domain"/>
    <property type="match status" value="1"/>
</dbReference>
<keyword evidence="10" id="KW-1185">Reference proteome</keyword>
<dbReference type="InterPro" id="IPR001608">
    <property type="entry name" value="Ala_racemase_N"/>
</dbReference>
<dbReference type="NCBIfam" id="TIGR00492">
    <property type="entry name" value="alr"/>
    <property type="match status" value="1"/>
</dbReference>
<dbReference type="InterPro" id="IPR000821">
    <property type="entry name" value="Ala_racemase"/>
</dbReference>
<comment type="pathway">
    <text evidence="7">Amino-acid biosynthesis; D-alanine biosynthesis; D-alanine from L-alanine: step 1/1.</text>
</comment>
<evidence type="ECO:0000256" key="6">
    <source>
        <dbReference type="ARBA" id="ARBA00023235"/>
    </source>
</evidence>
<gene>
    <name evidence="9" type="ORF">O3P16_15040</name>
</gene>
<dbReference type="Pfam" id="PF00842">
    <property type="entry name" value="Ala_racemase_C"/>
    <property type="match status" value="1"/>
</dbReference>
<dbReference type="Pfam" id="PF01168">
    <property type="entry name" value="Ala_racemase_N"/>
    <property type="match status" value="1"/>
</dbReference>
<dbReference type="InterPro" id="IPR013221">
    <property type="entry name" value="Mur_ligase_cen"/>
</dbReference>
<keyword evidence="6 7" id="KW-0413">Isomerase</keyword>
<evidence type="ECO:0000256" key="1">
    <source>
        <dbReference type="ARBA" id="ARBA00001933"/>
    </source>
</evidence>
<feature type="modified residue" description="N6-(pyridoxal phosphate)lysine" evidence="7">
    <location>
        <position position="492"/>
    </location>
</feature>
<evidence type="ECO:0000256" key="4">
    <source>
        <dbReference type="ARBA" id="ARBA00022840"/>
    </source>
</evidence>
<evidence type="ECO:0000313" key="9">
    <source>
        <dbReference type="EMBL" id="MDA3616130.1"/>
    </source>
</evidence>
<dbReference type="SUPFAM" id="SSF63418">
    <property type="entry name" value="MurE/MurF N-terminal domain"/>
    <property type="match status" value="1"/>
</dbReference>
<keyword evidence="5 7" id="KW-0663">Pyridoxal phosphate</keyword>
<dbReference type="Gene3D" id="3.20.20.10">
    <property type="entry name" value="Alanine racemase"/>
    <property type="match status" value="1"/>
</dbReference>
<feature type="active site" description="Proton acceptor; specific for L-alanine" evidence="7">
    <location>
        <position position="718"/>
    </location>
</feature>
<dbReference type="Gene3D" id="3.40.1190.10">
    <property type="entry name" value="Mur-like, catalytic domain"/>
    <property type="match status" value="1"/>
</dbReference>
<dbReference type="InterPro" id="IPR029066">
    <property type="entry name" value="PLP-binding_barrel"/>
</dbReference>
<comment type="catalytic activity">
    <reaction evidence="7">
        <text>L-alanine = D-alanine</text>
        <dbReference type="Rhea" id="RHEA:20249"/>
        <dbReference type="ChEBI" id="CHEBI:57416"/>
        <dbReference type="ChEBI" id="CHEBI:57972"/>
        <dbReference type="EC" id="5.1.1.1"/>
    </reaction>
</comment>
<dbReference type="SUPFAM" id="SSF53244">
    <property type="entry name" value="MurD-like peptide ligases, peptide-binding domain"/>
    <property type="match status" value="1"/>
</dbReference>
<dbReference type="InterPro" id="IPR009006">
    <property type="entry name" value="Ala_racemase/Decarboxylase_C"/>
</dbReference>
<sequence length="823" mass="92814">MKTYDLSYISGIIHAKAVGNTNFKITYLSNDTRRIIDGLNTLFFALKTNTNDGHKFVLSAYNNGVRCFVVEHLPDKAAEMPEACFLIVENSLTALQILATAHRSSFNIPVIGITGSNGKTIVKEWLYQLLHRRIEITRSPKSYNSQIGVPLSVWNIDSNTRLGIFEAGISMPGEMAALEKMIQPTIGIFTNIGEAHQQHFTSLEQKASEKIKLFAHSDIIIFNRDNEIINKTVSETTGLNTFTWGYQEGCDVRILSIYKHAQNTTVHINIHSDHHRFEIPFIDDASIENVLHCLATCVYLKQEMNETIEGIQQLKPVEMRLFWKKAIHNSYLINDSYSNDLNSFKIALDYLYQQRQSNKLTVILSDVTESSTGNKAIYEQVVRLLKDGRINRLIAIGEQIARFRSLFENEGISTSEYPSTEAFIQALPGLTFNNENILLKGARRFRFERIANILELQTHETTLEINLTAITHNLKAYKNLLKPSTRLMVMVKAYGYGSGDAEVAKLLQFNHVDYLTVAYIDEGIALRKAGITLPIMVLNVEESGYNQLEQYNLEPEIFSFHQLNNFYSYCLQNGITQQGIHIKLDTGMHRLGFLPEETEALGKKIQEQNILFVKSAFTHFAASEDPDEDDFTHLQADLFIKSCNTLEEQIGYSFIKHCCNTAGIERHPQYHMGMVRLGVGLYEGNKKLPGGETTIPVGSLKATVAQIKHLQEGDTVGYNRRFKATKPTNVATIRIGYADGLRRSLGNNVGEVFINNHRAPIIGSVCMDMCMIDITNIPANVGDTAEIFGMHIPVKEVAQKCQTISYEILTGIGQRVKRVYIEE</sequence>
<keyword evidence="4" id="KW-0067">ATP-binding</keyword>
<dbReference type="GO" id="GO:0016874">
    <property type="term" value="F:ligase activity"/>
    <property type="evidence" value="ECO:0007669"/>
    <property type="project" value="UniProtKB-KW"/>
</dbReference>
<dbReference type="Gene3D" id="3.40.1390.10">
    <property type="entry name" value="MurE/MurF, N-terminal domain"/>
    <property type="match status" value="1"/>
</dbReference>
<organism evidence="9 10">
    <name type="scientific">Polluticaenibacter yanchengensis</name>
    <dbReference type="NCBI Taxonomy" id="3014562"/>
    <lineage>
        <taxon>Bacteria</taxon>
        <taxon>Pseudomonadati</taxon>
        <taxon>Bacteroidota</taxon>
        <taxon>Chitinophagia</taxon>
        <taxon>Chitinophagales</taxon>
        <taxon>Chitinophagaceae</taxon>
        <taxon>Polluticaenibacter</taxon>
    </lineage>
</organism>
<feature type="binding site" evidence="7">
    <location>
        <position position="590"/>
    </location>
    <ligand>
        <name>substrate</name>
    </ligand>
</feature>
<dbReference type="RefSeq" id="WP_407032460.1">
    <property type="nucleotide sequence ID" value="NZ_JAQGEF010000023.1"/>
</dbReference>
<evidence type="ECO:0000259" key="8">
    <source>
        <dbReference type="SMART" id="SM01005"/>
    </source>
</evidence>
<reference evidence="9 10" key="1">
    <citation type="submission" date="2022-12" db="EMBL/GenBank/DDBJ databases">
        <title>Chitinophagaceae gen. sp. nov., a new member of the family Chitinophagaceae, isolated from soil in a chemical factory.</title>
        <authorList>
            <person name="Ke Z."/>
        </authorList>
    </citation>
    <scope>NUCLEOTIDE SEQUENCE [LARGE SCALE GENOMIC DNA]</scope>
    <source>
        <strain evidence="9 10">LY-5</strain>
    </source>
</reference>
<dbReference type="SUPFAM" id="SSF51419">
    <property type="entry name" value="PLP-binding barrel"/>
    <property type="match status" value="1"/>
</dbReference>
<protein>
    <recommendedName>
        <fullName evidence="7">Alanine racemase</fullName>
        <ecNumber evidence="7">5.1.1.1</ecNumber>
    </recommendedName>
</protein>
<comment type="cofactor">
    <cofactor evidence="1 7">
        <name>pyridoxal 5'-phosphate</name>
        <dbReference type="ChEBI" id="CHEBI:597326"/>
    </cofactor>
</comment>
<evidence type="ECO:0000256" key="5">
    <source>
        <dbReference type="ARBA" id="ARBA00022898"/>
    </source>
</evidence>
<evidence type="ECO:0000256" key="3">
    <source>
        <dbReference type="ARBA" id="ARBA00022741"/>
    </source>
</evidence>
<accession>A0ABT4UPK2</accession>
<proteinExistence type="inferred from homology"/>
<feature type="active site" description="Proton acceptor; specific for D-alanine" evidence="7">
    <location>
        <position position="492"/>
    </location>
</feature>
<keyword evidence="3" id="KW-0547">Nucleotide-binding</keyword>
<evidence type="ECO:0000256" key="7">
    <source>
        <dbReference type="HAMAP-Rule" id="MF_01201"/>
    </source>
</evidence>
<dbReference type="PRINTS" id="PR00992">
    <property type="entry name" value="ALARACEMASE"/>
</dbReference>
<evidence type="ECO:0000313" key="10">
    <source>
        <dbReference type="Proteomes" id="UP001210231"/>
    </source>
</evidence>